<name>A0A4P6ZM87_9LACO</name>
<dbReference type="Pfam" id="PF13457">
    <property type="entry name" value="GW"/>
    <property type="match status" value="1"/>
</dbReference>
<proteinExistence type="predicted"/>
<dbReference type="Gene3D" id="3.90.70.10">
    <property type="entry name" value="Cysteine proteinases"/>
    <property type="match status" value="1"/>
</dbReference>
<evidence type="ECO:0000256" key="1">
    <source>
        <dbReference type="ARBA" id="ARBA00022729"/>
    </source>
</evidence>
<organism evidence="4 5">
    <name type="scientific">Acetilactobacillus jinshanensis</name>
    <dbReference type="NCBI Taxonomy" id="1720083"/>
    <lineage>
        <taxon>Bacteria</taxon>
        <taxon>Bacillati</taxon>
        <taxon>Bacillota</taxon>
        <taxon>Bacilli</taxon>
        <taxon>Lactobacillales</taxon>
        <taxon>Lactobacillaceae</taxon>
        <taxon>Acetilactobacillus</taxon>
    </lineage>
</organism>
<dbReference type="InterPro" id="IPR039564">
    <property type="entry name" value="Peptidase_C39-like"/>
</dbReference>
<keyword evidence="1" id="KW-0732">Signal</keyword>
<dbReference type="EMBL" id="CP034726">
    <property type="protein sequence ID" value="QBP18904.1"/>
    <property type="molecule type" value="Genomic_DNA"/>
</dbReference>
<dbReference type="InterPro" id="IPR025987">
    <property type="entry name" value="GW_dom"/>
</dbReference>
<dbReference type="KEGG" id="lji:ELX58_07365"/>
<feature type="domain" description="Peptidase C39-like" evidence="3">
    <location>
        <begin position="119"/>
        <end position="192"/>
    </location>
</feature>
<dbReference type="Pfam" id="PF13529">
    <property type="entry name" value="Peptidase_C39_2"/>
    <property type="match status" value="2"/>
</dbReference>
<reference evidence="5" key="1">
    <citation type="submission" date="2018-12" db="EMBL/GenBank/DDBJ databases">
        <title>A new species of lactobacillus.</title>
        <authorList>
            <person name="Jian Y."/>
            <person name="Xin L."/>
            <person name="Hong Z.J."/>
            <person name="Ming L.Z."/>
            <person name="Hong X.Z."/>
        </authorList>
    </citation>
    <scope>NUCLEOTIDE SEQUENCE [LARGE SCALE GENOMIC DNA]</scope>
    <source>
        <strain evidence="5">HSLZ-75</strain>
    </source>
</reference>
<dbReference type="OrthoDB" id="1654093at2"/>
<dbReference type="SUPFAM" id="SSF82057">
    <property type="entry name" value="Prokaryotic SH3-related domain"/>
    <property type="match status" value="1"/>
</dbReference>
<keyword evidence="5" id="KW-1185">Reference proteome</keyword>
<dbReference type="InterPro" id="IPR038200">
    <property type="entry name" value="GW_dom_sf"/>
</dbReference>
<sequence length="306" mass="35484">MKLKTTLLIIISCLVLSFVNLQTPVRSSSSNEIRTVKITRLHHAKLKMIRQKGWSVYNRPFSLHSKAVLNTRQLHGQLVKPTTKATHDHQIYYRIIHRSRVYGWVNARCLATPRQYILPYQYYSQLYPLWAPEACEATSLKIGLSAKGLANDVGLMYIVDHMPESSNSNKGFSGNPYKDNSGFYYWWNLIKHGFNSIFSQTIYPKPLAKYARHYDPDARNITDAKKAKLIQEVKHGNPVVFVGSFQMIDTNSSYHILTLVGYKKGHFLVADPYRYLGQRHRIFWVKTTRFMKIFDNQLRGRRAVAL</sequence>
<dbReference type="PANTHER" id="PTHR37806:SF1">
    <property type="entry name" value="PEPTIDASE C39-LIKE DOMAIN-CONTAINING PROTEIN"/>
    <property type="match status" value="1"/>
</dbReference>
<evidence type="ECO:0008006" key="6">
    <source>
        <dbReference type="Google" id="ProtNLM"/>
    </source>
</evidence>
<evidence type="ECO:0000259" key="2">
    <source>
        <dbReference type="Pfam" id="PF13457"/>
    </source>
</evidence>
<dbReference type="PANTHER" id="PTHR37806">
    <property type="entry name" value="LMO0724 PROTEIN"/>
    <property type="match status" value="1"/>
</dbReference>
<feature type="domain" description="Peptidase C39-like" evidence="3">
    <location>
        <begin position="199"/>
        <end position="273"/>
    </location>
</feature>
<gene>
    <name evidence="4" type="ORF">ELX58_07365</name>
</gene>
<feature type="domain" description="GW" evidence="2">
    <location>
        <begin position="55"/>
        <end position="110"/>
    </location>
</feature>
<protein>
    <recommendedName>
        <fullName evidence="6">Peptidase C39-like domain-containing protein</fullName>
    </recommendedName>
</protein>
<accession>A0A4P6ZM87</accession>
<dbReference type="Gene3D" id="2.30.30.170">
    <property type="match status" value="1"/>
</dbReference>
<evidence type="ECO:0000313" key="5">
    <source>
        <dbReference type="Proteomes" id="UP000294321"/>
    </source>
</evidence>
<evidence type="ECO:0000313" key="4">
    <source>
        <dbReference type="EMBL" id="QBP18904.1"/>
    </source>
</evidence>
<dbReference type="Proteomes" id="UP000294321">
    <property type="component" value="Chromosome"/>
</dbReference>
<dbReference type="AlphaFoldDB" id="A0A4P6ZM87"/>
<evidence type="ECO:0000259" key="3">
    <source>
        <dbReference type="Pfam" id="PF13529"/>
    </source>
</evidence>